<dbReference type="EMBL" id="RQGU01000080">
    <property type="protein sequence ID" value="TGM23516.1"/>
    <property type="molecule type" value="Genomic_DNA"/>
</dbReference>
<gene>
    <name evidence="2" type="ORF">EHQ82_05575</name>
</gene>
<keyword evidence="1" id="KW-0812">Transmembrane</keyword>
<accession>A0ABY2NFZ6</accession>
<organism evidence="2 3">
    <name type="scientific">Leptospira selangorensis</name>
    <dbReference type="NCBI Taxonomy" id="2484982"/>
    <lineage>
        <taxon>Bacteria</taxon>
        <taxon>Pseudomonadati</taxon>
        <taxon>Spirochaetota</taxon>
        <taxon>Spirochaetia</taxon>
        <taxon>Leptospirales</taxon>
        <taxon>Leptospiraceae</taxon>
        <taxon>Leptospira</taxon>
    </lineage>
</organism>
<evidence type="ECO:0000313" key="3">
    <source>
        <dbReference type="Proteomes" id="UP000298057"/>
    </source>
</evidence>
<comment type="caution">
    <text evidence="2">The sequence shown here is derived from an EMBL/GenBank/DDBJ whole genome shotgun (WGS) entry which is preliminary data.</text>
</comment>
<protein>
    <submittedName>
        <fullName evidence="2">DUF2306 domain-containing protein</fullName>
    </submittedName>
</protein>
<sequence length="212" mass="24247">MNFTTKKDNWIIGSLLFLSFVPSIAGMVRIFQLASGSGYTVENQRFFNDPIPVVLHIGAVFFYSIFGAFQFAPAFRNKHPYWHRIFGRFLVFFGILSAISGLWLTLAYPRVLTDGDWLFGIRIVVGVWMLFCIGLGFYFAIRKEFRKHSHWMIRGYAIGLGAGTQVFTHLPWFVIVGGEPSGIPRDLLMGAGWLINLLFAEWVIRKKPEMLL</sequence>
<name>A0ABY2NFZ6_9LEPT</name>
<dbReference type="Proteomes" id="UP000298057">
    <property type="component" value="Unassembled WGS sequence"/>
</dbReference>
<keyword evidence="3" id="KW-1185">Reference proteome</keyword>
<evidence type="ECO:0000313" key="2">
    <source>
        <dbReference type="EMBL" id="TGM23516.1"/>
    </source>
</evidence>
<feature type="transmembrane region" description="Helical" evidence="1">
    <location>
        <begin position="85"/>
        <end position="105"/>
    </location>
</feature>
<keyword evidence="1" id="KW-1133">Transmembrane helix</keyword>
<feature type="transmembrane region" description="Helical" evidence="1">
    <location>
        <begin position="51"/>
        <end position="73"/>
    </location>
</feature>
<feature type="transmembrane region" description="Helical" evidence="1">
    <location>
        <begin position="187"/>
        <end position="204"/>
    </location>
</feature>
<feature type="transmembrane region" description="Helical" evidence="1">
    <location>
        <begin position="117"/>
        <end position="141"/>
    </location>
</feature>
<feature type="transmembrane region" description="Helical" evidence="1">
    <location>
        <begin position="12"/>
        <end position="31"/>
    </location>
</feature>
<reference evidence="3" key="1">
    <citation type="journal article" date="2019" name="PLoS Negl. Trop. Dis.">
        <title>Revisiting the worldwide diversity of Leptospira species in the environment.</title>
        <authorList>
            <person name="Vincent A.T."/>
            <person name="Schiettekatte O."/>
            <person name="Bourhy P."/>
            <person name="Veyrier F.J."/>
            <person name="Picardeau M."/>
        </authorList>
    </citation>
    <scope>NUCLEOTIDE SEQUENCE [LARGE SCALE GENOMIC DNA]</scope>
    <source>
        <strain evidence="3">201702406</strain>
    </source>
</reference>
<proteinExistence type="predicted"/>
<feature type="transmembrane region" description="Helical" evidence="1">
    <location>
        <begin position="153"/>
        <end position="175"/>
    </location>
</feature>
<dbReference type="InterPro" id="IPR018750">
    <property type="entry name" value="DUF2306_membrane"/>
</dbReference>
<dbReference type="Pfam" id="PF10067">
    <property type="entry name" value="DUF2306"/>
    <property type="match status" value="1"/>
</dbReference>
<keyword evidence="1" id="KW-0472">Membrane</keyword>
<evidence type="ECO:0000256" key="1">
    <source>
        <dbReference type="SAM" id="Phobius"/>
    </source>
</evidence>